<dbReference type="Proteomes" id="UP000054097">
    <property type="component" value="Unassembled WGS sequence"/>
</dbReference>
<dbReference type="InterPro" id="IPR036915">
    <property type="entry name" value="Cyclin-like_sf"/>
</dbReference>
<evidence type="ECO:0000313" key="2">
    <source>
        <dbReference type="EMBL" id="KIM28128.1"/>
    </source>
</evidence>
<sequence length="121" mass="13039">MLYGYKDLSKMYGRFIGALFLCPNVPISLDGLTPANGSALCLVLTHFIAYAIHYNRLPEVVVFTALFLLARLQERFPAARGLSGHRLFISAFMIASKSSAMTPTPAGPGASSARISTRSEG</sequence>
<dbReference type="SUPFAM" id="SSF47954">
    <property type="entry name" value="Cyclin-like"/>
    <property type="match status" value="1"/>
</dbReference>
<proteinExistence type="predicted"/>
<evidence type="ECO:0000313" key="3">
    <source>
        <dbReference type="Proteomes" id="UP000054097"/>
    </source>
</evidence>
<dbReference type="EMBL" id="KN824295">
    <property type="protein sequence ID" value="KIM28128.1"/>
    <property type="molecule type" value="Genomic_DNA"/>
</dbReference>
<protein>
    <submittedName>
        <fullName evidence="2">Uncharacterized protein</fullName>
    </submittedName>
</protein>
<dbReference type="Gene3D" id="1.10.472.10">
    <property type="entry name" value="Cyclin-like"/>
    <property type="match status" value="1"/>
</dbReference>
<reference evidence="2 3" key="1">
    <citation type="submission" date="2014-04" db="EMBL/GenBank/DDBJ databases">
        <authorList>
            <consortium name="DOE Joint Genome Institute"/>
            <person name="Kuo A."/>
            <person name="Zuccaro A."/>
            <person name="Kohler A."/>
            <person name="Nagy L.G."/>
            <person name="Floudas D."/>
            <person name="Copeland A."/>
            <person name="Barry K.W."/>
            <person name="Cichocki N."/>
            <person name="Veneault-Fourrey C."/>
            <person name="LaButti K."/>
            <person name="Lindquist E.A."/>
            <person name="Lipzen A."/>
            <person name="Lundell T."/>
            <person name="Morin E."/>
            <person name="Murat C."/>
            <person name="Sun H."/>
            <person name="Tunlid A."/>
            <person name="Henrissat B."/>
            <person name="Grigoriev I.V."/>
            <person name="Hibbett D.S."/>
            <person name="Martin F."/>
            <person name="Nordberg H.P."/>
            <person name="Cantor M.N."/>
            <person name="Hua S.X."/>
        </authorList>
    </citation>
    <scope>NUCLEOTIDE SEQUENCE [LARGE SCALE GENOMIC DNA]</scope>
    <source>
        <strain evidence="2 3">MAFF 305830</strain>
    </source>
</reference>
<dbReference type="HOGENOM" id="CLU_2039492_0_0_1"/>
<dbReference type="CDD" id="cd20557">
    <property type="entry name" value="CYCLIN_ScPCL1-like"/>
    <property type="match status" value="1"/>
</dbReference>
<evidence type="ECO:0000256" key="1">
    <source>
        <dbReference type="SAM" id="MobiDB-lite"/>
    </source>
</evidence>
<organism evidence="2 3">
    <name type="scientific">Serendipita vermifera MAFF 305830</name>
    <dbReference type="NCBI Taxonomy" id="933852"/>
    <lineage>
        <taxon>Eukaryota</taxon>
        <taxon>Fungi</taxon>
        <taxon>Dikarya</taxon>
        <taxon>Basidiomycota</taxon>
        <taxon>Agaricomycotina</taxon>
        <taxon>Agaricomycetes</taxon>
        <taxon>Sebacinales</taxon>
        <taxon>Serendipitaceae</taxon>
        <taxon>Serendipita</taxon>
    </lineage>
</organism>
<accession>A0A0C2WPK2</accession>
<name>A0A0C2WPK2_SERVB</name>
<feature type="region of interest" description="Disordered" evidence="1">
    <location>
        <begin position="99"/>
        <end position="121"/>
    </location>
</feature>
<dbReference type="STRING" id="933852.A0A0C2WPK2"/>
<dbReference type="OrthoDB" id="244495at2759"/>
<gene>
    <name evidence="2" type="ORF">M408DRAFT_309087</name>
</gene>
<reference evidence="3" key="2">
    <citation type="submission" date="2015-01" db="EMBL/GenBank/DDBJ databases">
        <title>Evolutionary Origins and Diversification of the Mycorrhizal Mutualists.</title>
        <authorList>
            <consortium name="DOE Joint Genome Institute"/>
            <consortium name="Mycorrhizal Genomics Consortium"/>
            <person name="Kohler A."/>
            <person name="Kuo A."/>
            <person name="Nagy L.G."/>
            <person name="Floudas D."/>
            <person name="Copeland A."/>
            <person name="Barry K.W."/>
            <person name="Cichocki N."/>
            <person name="Veneault-Fourrey C."/>
            <person name="LaButti K."/>
            <person name="Lindquist E.A."/>
            <person name="Lipzen A."/>
            <person name="Lundell T."/>
            <person name="Morin E."/>
            <person name="Murat C."/>
            <person name="Riley R."/>
            <person name="Ohm R."/>
            <person name="Sun H."/>
            <person name="Tunlid A."/>
            <person name="Henrissat B."/>
            <person name="Grigoriev I.V."/>
            <person name="Hibbett D.S."/>
            <person name="Martin F."/>
        </authorList>
    </citation>
    <scope>NUCLEOTIDE SEQUENCE [LARGE SCALE GENOMIC DNA]</scope>
    <source>
        <strain evidence="3">MAFF 305830</strain>
    </source>
</reference>
<dbReference type="AlphaFoldDB" id="A0A0C2WPK2"/>
<keyword evidence="3" id="KW-1185">Reference proteome</keyword>